<dbReference type="GO" id="GO:0007034">
    <property type="term" value="P:vacuolar transport"/>
    <property type="evidence" value="ECO:0007669"/>
    <property type="project" value="InterPro"/>
</dbReference>
<feature type="compositionally biased region" description="Basic and acidic residues" evidence="1">
    <location>
        <begin position="1158"/>
        <end position="1168"/>
    </location>
</feature>
<feature type="compositionally biased region" description="Basic and acidic residues" evidence="1">
    <location>
        <begin position="1131"/>
        <end position="1150"/>
    </location>
</feature>
<feature type="compositionally biased region" description="Polar residues" evidence="1">
    <location>
        <begin position="1169"/>
        <end position="1186"/>
    </location>
</feature>
<dbReference type="InterPro" id="IPR024420">
    <property type="entry name" value="TRAPP_III_complex_Trs85"/>
</dbReference>
<name>A0AB34FUX6_9HYPO</name>
<feature type="compositionally biased region" description="Polar residues" evidence="1">
    <location>
        <begin position="189"/>
        <end position="204"/>
    </location>
</feature>
<feature type="compositionally biased region" description="Polar residues" evidence="1">
    <location>
        <begin position="1193"/>
        <end position="1202"/>
    </location>
</feature>
<feature type="region of interest" description="Disordered" evidence="1">
    <location>
        <begin position="1131"/>
        <end position="1202"/>
    </location>
</feature>
<dbReference type="AlphaFoldDB" id="A0AB34FUX6"/>
<dbReference type="Gene3D" id="6.10.250.1710">
    <property type="match status" value="1"/>
</dbReference>
<dbReference type="Proteomes" id="UP001163105">
    <property type="component" value="Unassembled WGS sequence"/>
</dbReference>
<comment type="caution">
    <text evidence="2">The sequence shown here is derived from an EMBL/GenBank/DDBJ whole genome shotgun (WGS) entry which is preliminary data.</text>
</comment>
<gene>
    <name evidence="2" type="primary">TRAPPC8</name>
    <name evidence="2" type="ORF">O9K51_04304</name>
</gene>
<accession>A0AB34FUX6</accession>
<evidence type="ECO:0000313" key="3">
    <source>
        <dbReference type="Proteomes" id="UP001163105"/>
    </source>
</evidence>
<feature type="compositionally biased region" description="Polar residues" evidence="1">
    <location>
        <begin position="37"/>
        <end position="64"/>
    </location>
</feature>
<dbReference type="InterPro" id="IPR005024">
    <property type="entry name" value="Snf7_fam"/>
</dbReference>
<dbReference type="PANTHER" id="PTHR12975:SF6">
    <property type="entry name" value="TRAFFICKING PROTEIN PARTICLE COMPLEX SUBUNIT 8"/>
    <property type="match status" value="1"/>
</dbReference>
<feature type="region of interest" description="Disordered" evidence="1">
    <location>
        <begin position="1"/>
        <end position="87"/>
    </location>
</feature>
<dbReference type="GO" id="GO:1990072">
    <property type="term" value="C:TRAPPIII protein complex"/>
    <property type="evidence" value="ECO:0007669"/>
    <property type="project" value="TreeGrafter"/>
</dbReference>
<protein>
    <submittedName>
        <fullName evidence="2">Cis-golgi transport protein particle complex subunit</fullName>
    </submittedName>
</protein>
<sequence>MPAPDQNEPPPEPIQALAAAMKLPKTRHSTPAMDSLPLSQSESNLTYRRSNPSAASLYASTLSPPGSRPMSPAGRSSPSRTLSGPVFETSPSLALAENAADNPGEPLNLILQSFVPHVAVFASKDTEALIGEKGCRGGLWELLRPFGERIQGKVTVRDSNGVSRSFEDFSIRFTKFGDGIGYPDPSVSGAKQATPTGQNGVQESTSRDRKALADVEAVVERHLSYAEESSVGQPHYGPVSRPGQQLESASPYYALYMRRLLSGLPITPHETFAHPVACIIAISSKNETPIEELRSLYAETNQGDRKLPSWVDSEYLRYYVLVHDEENDDISRSMALFEQMKRHLGLHCHLLRLRCSQSAETDDDSIPLPRSDWMSAAEELAELRRSDNEEEFADPSRYIFESDATAIRTFVREMVMQSIIPTMERHVSVWNDQVASRRRGIAGRFMNLSRKWAGFGGGSRSSSGGGGSTKDNYDTSGFYRADTPEAIMRKLADYAFMLRDWKLAQSTYDLLRSDFSESKAWKYHAAANEMAAISLLLMPQSLTSKSRSETIDQMLESAFYSYATRCSAPYGATRALALGLELLRLRGGSHIDDAGRWGLRLLESKMLGRVADALFKERLAVCYACRPGVGSFGWGSRHRKSAAWSVLAADAWCQQAKYIPAERCLADAQRTYDALPHKRGIGAFASAMEYMASLEHELAEKLPAWGNATRDESRDDVDEDEIDEESTIMGELADFLVQHDANFRKARLPALYSDFRPQRTLNPDGYRANVLAWREALTRLASSGILSRHSSSSSAFVVELGEPLQRSLENRQFGQPLALGTAVREAIAAKDLFPMQEFLQSTQSISGRSWSGLPWNALGWTLRQLGIIDSARGEDKLPKGRYVIKQNLEAAAAELAHRVAGKPSKFDRIFTRAQFQRVFATDLMGNHLRLSEVDFDVLLTFLARDKNMIEYDGRTIRIRGTADEQKGITEEDTAIASVKELTASLKHQTDLLNKRIEELGVEAKGSVARNNRVTALAALKSKKIAESSLSQRYATLNQLEEVAAKMEQASDQVQLVKIMESSADVLQSLNAQVGGSEKVGGIMDHLREQMNDTDEVTAILADSTGSTVDETEIDQELEALEMEAKKAADWARRREEEKQAAADAREDQRTLDNLPQVPDHDAVADRQNARTPTSETGIGNLSLGDQSSDKANEGTQPATEAI</sequence>
<dbReference type="PANTHER" id="PTHR12975">
    <property type="entry name" value="TRANSPORT PROTEIN TRAPP"/>
    <property type="match status" value="1"/>
</dbReference>
<keyword evidence="3" id="KW-1185">Reference proteome</keyword>
<dbReference type="EMBL" id="JAQHRD010000003">
    <property type="protein sequence ID" value="KAJ6443125.1"/>
    <property type="molecule type" value="Genomic_DNA"/>
</dbReference>
<dbReference type="Gene3D" id="1.10.287.1060">
    <property type="entry name" value="ESAT-6-like"/>
    <property type="match status" value="1"/>
</dbReference>
<feature type="compositionally biased region" description="Pro residues" evidence="1">
    <location>
        <begin position="1"/>
        <end position="13"/>
    </location>
</feature>
<reference evidence="2" key="1">
    <citation type="submission" date="2023-01" db="EMBL/GenBank/DDBJ databases">
        <title>The growth and conidiation of Purpureocillium lavendulum are regulated by nitrogen source and histone H3K14 acetylation.</title>
        <authorList>
            <person name="Tang P."/>
            <person name="Han J."/>
            <person name="Zhang C."/>
            <person name="Tang P."/>
            <person name="Qi F."/>
            <person name="Zhang K."/>
            <person name="Liang L."/>
        </authorList>
    </citation>
    <scope>NUCLEOTIDE SEQUENCE</scope>
    <source>
        <strain evidence="2">YMF1.00683</strain>
    </source>
</reference>
<evidence type="ECO:0000313" key="2">
    <source>
        <dbReference type="EMBL" id="KAJ6443125.1"/>
    </source>
</evidence>
<organism evidence="2 3">
    <name type="scientific">Purpureocillium lavendulum</name>
    <dbReference type="NCBI Taxonomy" id="1247861"/>
    <lineage>
        <taxon>Eukaryota</taxon>
        <taxon>Fungi</taxon>
        <taxon>Dikarya</taxon>
        <taxon>Ascomycota</taxon>
        <taxon>Pezizomycotina</taxon>
        <taxon>Sordariomycetes</taxon>
        <taxon>Hypocreomycetidae</taxon>
        <taxon>Hypocreales</taxon>
        <taxon>Ophiocordycipitaceae</taxon>
        <taxon>Purpureocillium</taxon>
    </lineage>
</organism>
<dbReference type="Pfam" id="PF03357">
    <property type="entry name" value="Snf7"/>
    <property type="match status" value="1"/>
</dbReference>
<dbReference type="Pfam" id="PF12739">
    <property type="entry name" value="TRAPPC-Trs85"/>
    <property type="match status" value="1"/>
</dbReference>
<feature type="region of interest" description="Disordered" evidence="1">
    <location>
        <begin position="184"/>
        <end position="211"/>
    </location>
</feature>
<proteinExistence type="predicted"/>
<evidence type="ECO:0000256" key="1">
    <source>
        <dbReference type="SAM" id="MobiDB-lite"/>
    </source>
</evidence>